<reference evidence="1" key="1">
    <citation type="submission" date="2019-08" db="EMBL/GenBank/DDBJ databases">
        <authorList>
            <person name="Kucharzyk K."/>
            <person name="Murdoch R.W."/>
            <person name="Higgins S."/>
            <person name="Loffler F."/>
        </authorList>
    </citation>
    <scope>NUCLEOTIDE SEQUENCE</scope>
</reference>
<dbReference type="PIRSF" id="PIRSF001439">
    <property type="entry name" value="CryM"/>
    <property type="match status" value="1"/>
</dbReference>
<comment type="caution">
    <text evidence="1">The sequence shown here is derived from an EMBL/GenBank/DDBJ whole genome shotgun (WGS) entry which is preliminary data.</text>
</comment>
<evidence type="ECO:0000313" key="1">
    <source>
        <dbReference type="EMBL" id="MPM43986.1"/>
    </source>
</evidence>
<dbReference type="EMBL" id="VSSQ01010310">
    <property type="protein sequence ID" value="MPM43986.1"/>
    <property type="molecule type" value="Genomic_DNA"/>
</dbReference>
<protein>
    <submittedName>
        <fullName evidence="1">Delta(1)-pyrroline-2-carboxylate reductase</fullName>
        <ecNumber evidence="1">1.5.1.49</ecNumber>
    </submittedName>
</protein>
<dbReference type="Gene3D" id="3.30.1780.10">
    <property type="entry name" value="ornithine cyclodeaminase, domain 1"/>
    <property type="match status" value="1"/>
</dbReference>
<dbReference type="SUPFAM" id="SSF51735">
    <property type="entry name" value="NAD(P)-binding Rossmann-fold domains"/>
    <property type="match status" value="1"/>
</dbReference>
<dbReference type="PANTHER" id="PTHR13812">
    <property type="entry name" value="KETIMINE REDUCTASE MU-CRYSTALLIN"/>
    <property type="match status" value="1"/>
</dbReference>
<gene>
    <name evidence="1" type="ORF">SDC9_90664</name>
</gene>
<organism evidence="1">
    <name type="scientific">bioreactor metagenome</name>
    <dbReference type="NCBI Taxonomy" id="1076179"/>
    <lineage>
        <taxon>unclassified sequences</taxon>
        <taxon>metagenomes</taxon>
        <taxon>ecological metagenomes</taxon>
    </lineage>
</organism>
<name>A0A644ZTB9_9ZZZZ</name>
<dbReference type="GO" id="GO:0005737">
    <property type="term" value="C:cytoplasm"/>
    <property type="evidence" value="ECO:0007669"/>
    <property type="project" value="TreeGrafter"/>
</dbReference>
<dbReference type="AlphaFoldDB" id="A0A644ZTB9"/>
<dbReference type="PANTHER" id="PTHR13812:SF19">
    <property type="entry name" value="KETIMINE REDUCTASE MU-CRYSTALLIN"/>
    <property type="match status" value="1"/>
</dbReference>
<sequence length="321" mass="33828">MLYLTKQDMINVFSMADAFEAVSKAFAMYTSGEAEVPLRTGIHTRKVEGDALFMPAMAGDALGVKIVSVFLSNLKIGKPATPATMVVMDASTGEVVCLMDGTYLTQIRTAAGAGLSMKLLANKGAKTGALIGLGGQAHCQLLAMLEGAPTLTEVRVFDVDPARREAFAKEHEGLVKISPASSADEAVTDADIITTVTTAKKPVFKAQSVKRGAHVCGIGSYTPEMQEMPEELVTGCDLLVFDTVDGVMSEAGDILTPLGKGLFAGRELNIEMGHVVLGKYRRQSKDWITVYKAVGSGVMDVVAAAAIYERAKAAGVGQFIG</sequence>
<keyword evidence="1" id="KW-0560">Oxidoreductase</keyword>
<dbReference type="Gene3D" id="3.40.50.720">
    <property type="entry name" value="NAD(P)-binding Rossmann-like Domain"/>
    <property type="match status" value="1"/>
</dbReference>
<accession>A0A644ZTB9</accession>
<dbReference type="InterPro" id="IPR003462">
    <property type="entry name" value="ODC_Mu_crystall"/>
</dbReference>
<proteinExistence type="predicted"/>
<dbReference type="GO" id="GO:0016491">
    <property type="term" value="F:oxidoreductase activity"/>
    <property type="evidence" value="ECO:0007669"/>
    <property type="project" value="UniProtKB-KW"/>
</dbReference>
<dbReference type="EC" id="1.5.1.49" evidence="1"/>
<dbReference type="InterPro" id="IPR036291">
    <property type="entry name" value="NAD(P)-bd_dom_sf"/>
</dbReference>
<dbReference type="InterPro" id="IPR023401">
    <property type="entry name" value="ODC_N"/>
</dbReference>
<dbReference type="Pfam" id="PF02423">
    <property type="entry name" value="OCD_Mu_crystall"/>
    <property type="match status" value="1"/>
</dbReference>